<dbReference type="PANTHER" id="PTHR38011">
    <property type="entry name" value="DIHYDROFOLATE REDUCTASE FAMILY PROTEIN (AFU_ORTHOLOGUE AFUA_8G06820)"/>
    <property type="match status" value="1"/>
</dbReference>
<dbReference type="Proteomes" id="UP000291469">
    <property type="component" value="Chromosome"/>
</dbReference>
<evidence type="ECO:0000313" key="2">
    <source>
        <dbReference type="EMBL" id="QBI19881.1"/>
    </source>
</evidence>
<dbReference type="KEGG" id="erz:ER308_10135"/>
<accession>A0A411YFC9</accession>
<name>A0A411YFC9_9ACTN</name>
<proteinExistence type="predicted"/>
<evidence type="ECO:0000313" key="3">
    <source>
        <dbReference type="Proteomes" id="UP000291469"/>
    </source>
</evidence>
<dbReference type="Pfam" id="PF01872">
    <property type="entry name" value="RibD_C"/>
    <property type="match status" value="1"/>
</dbReference>
<dbReference type="InterPro" id="IPR024072">
    <property type="entry name" value="DHFR-like_dom_sf"/>
</dbReference>
<keyword evidence="3" id="KW-1185">Reference proteome</keyword>
<dbReference type="EMBL" id="CP036402">
    <property type="protein sequence ID" value="QBI19881.1"/>
    <property type="molecule type" value="Genomic_DNA"/>
</dbReference>
<dbReference type="GO" id="GO:0008703">
    <property type="term" value="F:5-amino-6-(5-phosphoribosylamino)uracil reductase activity"/>
    <property type="evidence" value="ECO:0007669"/>
    <property type="project" value="InterPro"/>
</dbReference>
<dbReference type="RefSeq" id="WP_131154878.1">
    <property type="nucleotide sequence ID" value="NZ_CP036402.1"/>
</dbReference>
<sequence>MGNVRVSNFSVSLDGYAAGPDQSMDAPLGIGGEQLHEWAFATRSFREPLGMEGGVRGGVDDDLVAKGNGGVGATIIGRNMFGPIRGPWGDSDWRGWWGAAPPFGHSAFVLTHHPRDPIEMEGGTTFHFVTEGIEVVLKRAQDAAGDADVRIGGGPATVRQFLDAGLVDEVHLAVTPILLGAGERLFTDAENLASGYTCTGQTPSDAVTHYHLHRAG</sequence>
<protein>
    <submittedName>
        <fullName evidence="2">Dihydrofolate reductase</fullName>
    </submittedName>
</protein>
<dbReference type="InterPro" id="IPR002734">
    <property type="entry name" value="RibDG_C"/>
</dbReference>
<feature type="domain" description="Bacterial bifunctional deaminase-reductase C-terminal" evidence="1">
    <location>
        <begin position="7"/>
        <end position="192"/>
    </location>
</feature>
<dbReference type="GO" id="GO:0009231">
    <property type="term" value="P:riboflavin biosynthetic process"/>
    <property type="evidence" value="ECO:0007669"/>
    <property type="project" value="InterPro"/>
</dbReference>
<dbReference type="OrthoDB" id="2313602at2"/>
<evidence type="ECO:0000259" key="1">
    <source>
        <dbReference type="Pfam" id="PF01872"/>
    </source>
</evidence>
<dbReference type="AlphaFoldDB" id="A0A411YFC9"/>
<organism evidence="2 3">
    <name type="scientific">Egibacter rhizosphaerae</name>
    <dbReference type="NCBI Taxonomy" id="1670831"/>
    <lineage>
        <taxon>Bacteria</taxon>
        <taxon>Bacillati</taxon>
        <taxon>Actinomycetota</taxon>
        <taxon>Nitriliruptoria</taxon>
        <taxon>Egibacterales</taxon>
        <taxon>Egibacteraceae</taxon>
        <taxon>Egibacter</taxon>
    </lineage>
</organism>
<dbReference type="PANTHER" id="PTHR38011:SF12">
    <property type="entry name" value="BIFUNCTIONAL DEAMINASE-REDUCTASE DOMAIN PROTEIN"/>
    <property type="match status" value="1"/>
</dbReference>
<dbReference type="InterPro" id="IPR050765">
    <property type="entry name" value="Riboflavin_Biosynth_HTPR"/>
</dbReference>
<dbReference type="SUPFAM" id="SSF53597">
    <property type="entry name" value="Dihydrofolate reductase-like"/>
    <property type="match status" value="1"/>
</dbReference>
<reference evidence="2 3" key="1">
    <citation type="submission" date="2019-01" db="EMBL/GenBank/DDBJ databases">
        <title>Egibacter rhizosphaerae EGI 80759T.</title>
        <authorList>
            <person name="Chen D.-D."/>
            <person name="Tian Y."/>
            <person name="Jiao J.-Y."/>
            <person name="Zhang X.-T."/>
            <person name="Zhang Y.-G."/>
            <person name="Zhang Y."/>
            <person name="Xiao M."/>
            <person name="Shu W.-S."/>
            <person name="Li W.-J."/>
        </authorList>
    </citation>
    <scope>NUCLEOTIDE SEQUENCE [LARGE SCALE GENOMIC DNA]</scope>
    <source>
        <strain evidence="2 3">EGI 80759</strain>
    </source>
</reference>
<dbReference type="Gene3D" id="3.40.430.10">
    <property type="entry name" value="Dihydrofolate Reductase, subunit A"/>
    <property type="match status" value="1"/>
</dbReference>
<gene>
    <name evidence="2" type="ORF">ER308_10135</name>
</gene>